<comment type="caution">
    <text evidence="3">The sequence shown here is derived from an EMBL/GenBank/DDBJ whole genome shotgun (WGS) entry which is preliminary data.</text>
</comment>
<evidence type="ECO:0000259" key="1">
    <source>
        <dbReference type="Pfam" id="PF18165"/>
    </source>
</evidence>
<feature type="domain" description="Predicted pPIWI-associating nuclease" evidence="1">
    <location>
        <begin position="15"/>
        <end position="144"/>
    </location>
</feature>
<evidence type="ECO:0000313" key="3">
    <source>
        <dbReference type="EMBL" id="GAA0574698.1"/>
    </source>
</evidence>
<feature type="domain" description="Predicted pPIWI-associating nuclease group 2" evidence="2">
    <location>
        <begin position="153"/>
        <end position="271"/>
    </location>
</feature>
<organism evidence="3 4">
    <name type="scientific">Craurococcus roseus</name>
    <dbReference type="NCBI Taxonomy" id="77585"/>
    <lineage>
        <taxon>Bacteria</taxon>
        <taxon>Pseudomonadati</taxon>
        <taxon>Pseudomonadota</taxon>
        <taxon>Alphaproteobacteria</taxon>
        <taxon>Acetobacterales</taxon>
        <taxon>Acetobacteraceae</taxon>
        <taxon>Craurococcus</taxon>
    </lineage>
</organism>
<proteinExistence type="predicted"/>
<gene>
    <name evidence="3" type="ORF">GCM10009416_11750</name>
</gene>
<keyword evidence="4" id="KW-1185">Reference proteome</keyword>
<dbReference type="EMBL" id="BAAAFZ010000009">
    <property type="protein sequence ID" value="GAA0574698.1"/>
    <property type="molecule type" value="Genomic_DNA"/>
</dbReference>
<accession>A0ABN1EVG5</accession>
<name>A0ABN1EVG5_9PROT</name>
<dbReference type="InterPro" id="IPR040556">
    <property type="entry name" value="pP_pnuc_1"/>
</dbReference>
<sequence>MTAIPPKLAALPLVDFEKTVLSGCLRVVEDEDNPVRLNFFAAGVREIFGHVLHRLAPDREVSACSWFKQEPTTKGPTRKQRAKYATQGGLSDGFIEEAGIDVSHLHDEAIHAVDRLSKFTHIRPGVVVTDQAQIEAFVGDALAALEGLFASFEQCRKQVVEAVFDHIDEEVVSALISDTILSLDELASHHSVEEVCAEEMRVTGITHEAVTFAIAGTVGVELQWGSNSDVRRGDGAVMERGFPFSVTMLSPVDDITRFQDVDCSVDTSGWWEGYYDEE</sequence>
<reference evidence="3 4" key="1">
    <citation type="journal article" date="2019" name="Int. J. Syst. Evol. Microbiol.">
        <title>The Global Catalogue of Microorganisms (GCM) 10K type strain sequencing project: providing services to taxonomists for standard genome sequencing and annotation.</title>
        <authorList>
            <consortium name="The Broad Institute Genomics Platform"/>
            <consortium name="The Broad Institute Genome Sequencing Center for Infectious Disease"/>
            <person name="Wu L."/>
            <person name="Ma J."/>
        </authorList>
    </citation>
    <scope>NUCLEOTIDE SEQUENCE [LARGE SCALE GENOMIC DNA]</scope>
    <source>
        <strain evidence="3 4">JCM 9933</strain>
    </source>
</reference>
<evidence type="ECO:0000313" key="4">
    <source>
        <dbReference type="Proteomes" id="UP001501588"/>
    </source>
</evidence>
<dbReference type="RefSeq" id="WP_343894246.1">
    <property type="nucleotide sequence ID" value="NZ_BAAAFZ010000009.1"/>
</dbReference>
<evidence type="ECO:0000259" key="2">
    <source>
        <dbReference type="Pfam" id="PF18166"/>
    </source>
</evidence>
<dbReference type="InterPro" id="IPR041584">
    <property type="entry name" value="Put_pPIWI_pnuc_2"/>
</dbReference>
<dbReference type="Pfam" id="PF18166">
    <property type="entry name" value="pP_pnuc_2"/>
    <property type="match status" value="1"/>
</dbReference>
<dbReference type="Proteomes" id="UP001501588">
    <property type="component" value="Unassembled WGS sequence"/>
</dbReference>
<protein>
    <submittedName>
        <fullName evidence="3">Uncharacterized protein</fullName>
    </submittedName>
</protein>
<dbReference type="Pfam" id="PF18165">
    <property type="entry name" value="pP_pnuc_1"/>
    <property type="match status" value="1"/>
</dbReference>